<dbReference type="GO" id="GO:0005829">
    <property type="term" value="C:cytosol"/>
    <property type="evidence" value="ECO:0007669"/>
    <property type="project" value="TreeGrafter"/>
</dbReference>
<feature type="non-terminal residue" evidence="12">
    <location>
        <position position="488"/>
    </location>
</feature>
<sequence>AVDFDDLLMKTVQLFQDHPQILNRYQSKYVHILVDEFQDTNIVQYMLMKHLAGKYRNLCVVGDPDQSIYSWRFADLRNILSFEKDYPEAKVVFLEQNYRSTKTILEVASDVISVNMQRKPKKLWTENEDGASVTVIESYNAEEEAQSVVNEIEKLTGQEQISLKDCAVMYRVNAQSRVLEETFLRYGVPYRLVGGTRFYQRREVKDIIAYLRLIHNPQDNVSLVRIINVPVRGIGQRTLSHLHDWAKAHDASLFEALKQVSHNPIVSEAKQSLASRTIQALAGFDALMVKLIAQSPELSLSGLLDEILEHTGYRKYILAKEDGEDRWENVMELKSVASEYDELDPEEALAAFLEKVSLVSDIDELDEKADAVTLITLHQAKGLEFPAVFIVGLEEGILPHRKSFDDPGEMEEERRLCYVGITRAKKRLYLLRSYRRSLFGGSTANPPSRFLQDISPNLISPRGLWEESPTPVASAHSQPSPRPLGILA</sequence>
<evidence type="ECO:0000259" key="10">
    <source>
        <dbReference type="PROSITE" id="PS51198"/>
    </source>
</evidence>
<dbReference type="GO" id="GO:0033202">
    <property type="term" value="C:DNA helicase complex"/>
    <property type="evidence" value="ECO:0007669"/>
    <property type="project" value="TreeGrafter"/>
</dbReference>
<dbReference type="CDD" id="cd17932">
    <property type="entry name" value="DEXQc_UvrD"/>
    <property type="match status" value="1"/>
</dbReference>
<dbReference type="CDD" id="cd18807">
    <property type="entry name" value="SF1_C_UvrD"/>
    <property type="match status" value="1"/>
</dbReference>
<dbReference type="GO" id="GO:0003677">
    <property type="term" value="F:DNA binding"/>
    <property type="evidence" value="ECO:0007669"/>
    <property type="project" value="InterPro"/>
</dbReference>
<accession>X0SGS7</accession>
<proteinExistence type="predicted"/>
<dbReference type="Pfam" id="PF00580">
    <property type="entry name" value="UvrD-helicase"/>
    <property type="match status" value="1"/>
</dbReference>
<feature type="domain" description="UvrD-like helicase C-terminal" evidence="11">
    <location>
        <begin position="102"/>
        <end position="382"/>
    </location>
</feature>
<evidence type="ECO:0000313" key="12">
    <source>
        <dbReference type="EMBL" id="GAF75077.1"/>
    </source>
</evidence>
<dbReference type="GO" id="GO:0000725">
    <property type="term" value="P:recombinational repair"/>
    <property type="evidence" value="ECO:0007669"/>
    <property type="project" value="TreeGrafter"/>
</dbReference>
<dbReference type="Gene3D" id="1.10.486.10">
    <property type="entry name" value="PCRA, domain 4"/>
    <property type="match status" value="1"/>
</dbReference>
<dbReference type="EMBL" id="BARS01002937">
    <property type="protein sequence ID" value="GAF75077.1"/>
    <property type="molecule type" value="Genomic_DNA"/>
</dbReference>
<reference evidence="12" key="1">
    <citation type="journal article" date="2014" name="Front. Microbiol.">
        <title>High frequency of phylogenetically diverse reductive dehalogenase-homologous genes in deep subseafloor sedimentary metagenomes.</title>
        <authorList>
            <person name="Kawai M."/>
            <person name="Futagami T."/>
            <person name="Toyoda A."/>
            <person name="Takaki Y."/>
            <person name="Nishi S."/>
            <person name="Hori S."/>
            <person name="Arai W."/>
            <person name="Tsubouchi T."/>
            <person name="Morono Y."/>
            <person name="Uchiyama I."/>
            <person name="Ito T."/>
            <person name="Fujiyama A."/>
            <person name="Inagaki F."/>
            <person name="Takami H."/>
        </authorList>
    </citation>
    <scope>NUCLEOTIDE SEQUENCE</scope>
    <source>
        <strain evidence="12">Expedition CK06-06</strain>
    </source>
</reference>
<evidence type="ECO:0000256" key="7">
    <source>
        <dbReference type="ARBA" id="ARBA00034808"/>
    </source>
</evidence>
<organism evidence="12">
    <name type="scientific">marine sediment metagenome</name>
    <dbReference type="NCBI Taxonomy" id="412755"/>
    <lineage>
        <taxon>unclassified sequences</taxon>
        <taxon>metagenomes</taxon>
        <taxon>ecological metagenomes</taxon>
    </lineage>
</organism>
<keyword evidence="4" id="KW-0067">ATP-binding</keyword>
<evidence type="ECO:0000256" key="5">
    <source>
        <dbReference type="ARBA" id="ARBA00023235"/>
    </source>
</evidence>
<evidence type="ECO:0000256" key="4">
    <source>
        <dbReference type="ARBA" id="ARBA00022840"/>
    </source>
</evidence>
<comment type="catalytic activity">
    <reaction evidence="6">
        <text>Couples ATP hydrolysis with the unwinding of duplex DNA by translocating in the 3'-5' direction.</text>
        <dbReference type="EC" id="5.6.2.4"/>
    </reaction>
</comment>
<evidence type="ECO:0000259" key="11">
    <source>
        <dbReference type="PROSITE" id="PS51217"/>
    </source>
</evidence>
<comment type="caution">
    <text evidence="12">The sequence shown here is derived from an EMBL/GenBank/DDBJ whole genome shotgun (WGS) entry which is preliminary data.</text>
</comment>
<dbReference type="GO" id="GO:0016787">
    <property type="term" value="F:hydrolase activity"/>
    <property type="evidence" value="ECO:0007669"/>
    <property type="project" value="UniProtKB-KW"/>
</dbReference>
<dbReference type="FunFam" id="1.10.486.10:FF:000003">
    <property type="entry name" value="ATP-dependent DNA helicase"/>
    <property type="match status" value="1"/>
</dbReference>
<dbReference type="InterPro" id="IPR014016">
    <property type="entry name" value="UvrD-like_ATP-bd"/>
</dbReference>
<dbReference type="InterPro" id="IPR027417">
    <property type="entry name" value="P-loop_NTPase"/>
</dbReference>
<dbReference type="SUPFAM" id="SSF52540">
    <property type="entry name" value="P-loop containing nucleoside triphosphate hydrolases"/>
    <property type="match status" value="1"/>
</dbReference>
<dbReference type="PANTHER" id="PTHR11070:SF2">
    <property type="entry name" value="ATP-DEPENDENT DNA HELICASE SRS2"/>
    <property type="match status" value="1"/>
</dbReference>
<dbReference type="EC" id="5.6.2.4" evidence="7"/>
<dbReference type="Pfam" id="PF13361">
    <property type="entry name" value="UvrD_C"/>
    <property type="match status" value="1"/>
</dbReference>
<dbReference type="AlphaFoldDB" id="X0SGS7"/>
<dbReference type="GO" id="GO:0005524">
    <property type="term" value="F:ATP binding"/>
    <property type="evidence" value="ECO:0007669"/>
    <property type="project" value="UniProtKB-KW"/>
</dbReference>
<evidence type="ECO:0000256" key="8">
    <source>
        <dbReference type="ARBA" id="ARBA00048988"/>
    </source>
</evidence>
<name>X0SGS7_9ZZZZ</name>
<protein>
    <recommendedName>
        <fullName evidence="7">DNA 3'-5' helicase</fullName>
        <ecNumber evidence="7">5.6.2.4</ecNumber>
    </recommendedName>
</protein>
<feature type="region of interest" description="Disordered" evidence="9">
    <location>
        <begin position="466"/>
        <end position="488"/>
    </location>
</feature>
<keyword evidence="1" id="KW-0547">Nucleotide-binding</keyword>
<dbReference type="Gene3D" id="3.40.50.300">
    <property type="entry name" value="P-loop containing nucleotide triphosphate hydrolases"/>
    <property type="match status" value="2"/>
</dbReference>
<dbReference type="GO" id="GO:0043138">
    <property type="term" value="F:3'-5' DNA helicase activity"/>
    <property type="evidence" value="ECO:0007669"/>
    <property type="project" value="UniProtKB-EC"/>
</dbReference>
<dbReference type="PROSITE" id="PS51217">
    <property type="entry name" value="UVRD_HELICASE_CTER"/>
    <property type="match status" value="1"/>
</dbReference>
<feature type="domain" description="UvrD-like helicase ATP-binding" evidence="10">
    <location>
        <begin position="1"/>
        <end position="101"/>
    </location>
</feature>
<keyword evidence="3" id="KW-0347">Helicase</keyword>
<dbReference type="InterPro" id="IPR000212">
    <property type="entry name" value="DNA_helicase_UvrD/REP"/>
</dbReference>
<evidence type="ECO:0000256" key="9">
    <source>
        <dbReference type="SAM" id="MobiDB-lite"/>
    </source>
</evidence>
<evidence type="ECO:0000256" key="1">
    <source>
        <dbReference type="ARBA" id="ARBA00022741"/>
    </source>
</evidence>
<evidence type="ECO:0000256" key="3">
    <source>
        <dbReference type="ARBA" id="ARBA00022806"/>
    </source>
</evidence>
<evidence type="ECO:0000256" key="6">
    <source>
        <dbReference type="ARBA" id="ARBA00034617"/>
    </source>
</evidence>
<evidence type="ECO:0000256" key="2">
    <source>
        <dbReference type="ARBA" id="ARBA00022801"/>
    </source>
</evidence>
<feature type="non-terminal residue" evidence="12">
    <location>
        <position position="1"/>
    </location>
</feature>
<keyword evidence="5" id="KW-0413">Isomerase</keyword>
<dbReference type="InterPro" id="IPR014017">
    <property type="entry name" value="DNA_helicase_UvrD-like_C"/>
</dbReference>
<dbReference type="PROSITE" id="PS51198">
    <property type="entry name" value="UVRD_HELICASE_ATP_BIND"/>
    <property type="match status" value="1"/>
</dbReference>
<comment type="catalytic activity">
    <reaction evidence="8">
        <text>ATP + H2O = ADP + phosphate + H(+)</text>
        <dbReference type="Rhea" id="RHEA:13065"/>
        <dbReference type="ChEBI" id="CHEBI:15377"/>
        <dbReference type="ChEBI" id="CHEBI:15378"/>
        <dbReference type="ChEBI" id="CHEBI:30616"/>
        <dbReference type="ChEBI" id="CHEBI:43474"/>
        <dbReference type="ChEBI" id="CHEBI:456216"/>
        <dbReference type="EC" id="5.6.2.4"/>
    </reaction>
</comment>
<gene>
    <name evidence="12" type="ORF">S01H1_05642</name>
</gene>
<keyword evidence="2" id="KW-0378">Hydrolase</keyword>
<dbReference type="PANTHER" id="PTHR11070">
    <property type="entry name" value="UVRD / RECB / PCRA DNA HELICASE FAMILY MEMBER"/>
    <property type="match status" value="1"/>
</dbReference>